<dbReference type="Proteomes" id="UP000658382">
    <property type="component" value="Unassembled WGS sequence"/>
</dbReference>
<organism evidence="1 2">
    <name type="scientific">Lentibacillus kapialis</name>
    <dbReference type="NCBI Taxonomy" id="340214"/>
    <lineage>
        <taxon>Bacteria</taxon>
        <taxon>Bacillati</taxon>
        <taxon>Bacillota</taxon>
        <taxon>Bacilli</taxon>
        <taxon>Bacillales</taxon>
        <taxon>Bacillaceae</taxon>
        <taxon>Lentibacillus</taxon>
    </lineage>
</organism>
<accession>A0A917PWW0</accession>
<protein>
    <submittedName>
        <fullName evidence="1">Uncharacterized protein</fullName>
    </submittedName>
</protein>
<keyword evidence="2" id="KW-1185">Reference proteome</keyword>
<name>A0A917PWW0_9BACI</name>
<proteinExistence type="predicted"/>
<dbReference type="RefSeq" id="WP_188632761.1">
    <property type="nucleotide sequence ID" value="NZ_BMNQ01000021.1"/>
</dbReference>
<reference evidence="1" key="1">
    <citation type="journal article" date="2014" name="Int. J. Syst. Evol. Microbiol.">
        <title>Complete genome sequence of Corynebacterium casei LMG S-19264T (=DSM 44701T), isolated from a smear-ripened cheese.</title>
        <authorList>
            <consortium name="US DOE Joint Genome Institute (JGI-PGF)"/>
            <person name="Walter F."/>
            <person name="Albersmeier A."/>
            <person name="Kalinowski J."/>
            <person name="Ruckert C."/>
        </authorList>
    </citation>
    <scope>NUCLEOTIDE SEQUENCE</scope>
    <source>
        <strain evidence="1">JCM 12580</strain>
    </source>
</reference>
<gene>
    <name evidence="1" type="ORF">GCM10007063_17950</name>
</gene>
<reference evidence="1" key="2">
    <citation type="submission" date="2020-09" db="EMBL/GenBank/DDBJ databases">
        <authorList>
            <person name="Sun Q."/>
            <person name="Ohkuma M."/>
        </authorList>
    </citation>
    <scope>NUCLEOTIDE SEQUENCE</scope>
    <source>
        <strain evidence="1">JCM 12580</strain>
    </source>
</reference>
<comment type="caution">
    <text evidence="1">The sequence shown here is derived from an EMBL/GenBank/DDBJ whole genome shotgun (WGS) entry which is preliminary data.</text>
</comment>
<sequence>MSNNAALQSEKQEIDNLIKKGYVMTSSKGTFDGDVVVFENKMTFEKKTLLLTHPDSRKYFATLYIQQYK</sequence>
<evidence type="ECO:0000313" key="1">
    <source>
        <dbReference type="EMBL" id="GGJ95869.1"/>
    </source>
</evidence>
<dbReference type="EMBL" id="BMNQ01000021">
    <property type="protein sequence ID" value="GGJ95869.1"/>
    <property type="molecule type" value="Genomic_DNA"/>
</dbReference>
<evidence type="ECO:0000313" key="2">
    <source>
        <dbReference type="Proteomes" id="UP000658382"/>
    </source>
</evidence>
<dbReference type="AlphaFoldDB" id="A0A917PWW0"/>